<keyword evidence="4" id="KW-1185">Reference proteome</keyword>
<organism evidence="3 4">
    <name type="scientific">Mycena venus</name>
    <dbReference type="NCBI Taxonomy" id="2733690"/>
    <lineage>
        <taxon>Eukaryota</taxon>
        <taxon>Fungi</taxon>
        <taxon>Dikarya</taxon>
        <taxon>Basidiomycota</taxon>
        <taxon>Agaricomycotina</taxon>
        <taxon>Agaricomycetes</taxon>
        <taxon>Agaricomycetidae</taxon>
        <taxon>Agaricales</taxon>
        <taxon>Marasmiineae</taxon>
        <taxon>Mycenaceae</taxon>
        <taxon>Mycena</taxon>
    </lineage>
</organism>
<feature type="region of interest" description="Disordered" evidence="1">
    <location>
        <begin position="385"/>
        <end position="418"/>
    </location>
</feature>
<feature type="region of interest" description="Disordered" evidence="1">
    <location>
        <begin position="605"/>
        <end position="624"/>
    </location>
</feature>
<gene>
    <name evidence="3" type="ORF">MVEN_00423800</name>
</gene>
<dbReference type="GO" id="GO:0030466">
    <property type="term" value="P:silent mating-type cassette heterochromatin formation"/>
    <property type="evidence" value="ECO:0007669"/>
    <property type="project" value="TreeGrafter"/>
</dbReference>
<proteinExistence type="predicted"/>
<dbReference type="OrthoDB" id="2421327at2759"/>
<protein>
    <submittedName>
        <fullName evidence="3">Actin-related protein 8</fullName>
    </submittedName>
</protein>
<dbReference type="Proteomes" id="UP000620124">
    <property type="component" value="Unassembled WGS sequence"/>
</dbReference>
<evidence type="ECO:0000313" key="3">
    <source>
        <dbReference type="EMBL" id="KAF7365507.1"/>
    </source>
</evidence>
<dbReference type="InterPro" id="IPR038986">
    <property type="entry name" value="Clr2"/>
</dbReference>
<evidence type="ECO:0000259" key="2">
    <source>
        <dbReference type="Pfam" id="PF16761"/>
    </source>
</evidence>
<feature type="compositionally biased region" description="Polar residues" evidence="1">
    <location>
        <begin position="531"/>
        <end position="545"/>
    </location>
</feature>
<dbReference type="EMBL" id="JACAZI010000003">
    <property type="protein sequence ID" value="KAF7365507.1"/>
    <property type="molecule type" value="Genomic_DNA"/>
</dbReference>
<dbReference type="PANTHER" id="PTHR38046:SF1">
    <property type="entry name" value="CRYPTIC LOCI REGULATOR 2"/>
    <property type="match status" value="1"/>
</dbReference>
<reference evidence="3" key="1">
    <citation type="submission" date="2020-05" db="EMBL/GenBank/DDBJ databases">
        <title>Mycena genomes resolve the evolution of fungal bioluminescence.</title>
        <authorList>
            <person name="Tsai I.J."/>
        </authorList>
    </citation>
    <scope>NUCLEOTIDE SEQUENCE</scope>
    <source>
        <strain evidence="3">CCC161011</strain>
    </source>
</reference>
<dbReference type="GO" id="GO:0033553">
    <property type="term" value="C:rDNA heterochromatin"/>
    <property type="evidence" value="ECO:0007669"/>
    <property type="project" value="TreeGrafter"/>
</dbReference>
<evidence type="ECO:0000256" key="1">
    <source>
        <dbReference type="SAM" id="MobiDB-lite"/>
    </source>
</evidence>
<name>A0A8H6YUJ4_9AGAR</name>
<dbReference type="GO" id="GO:0031934">
    <property type="term" value="C:mating-type region heterochromatin"/>
    <property type="evidence" value="ECO:0007669"/>
    <property type="project" value="TreeGrafter"/>
</dbReference>
<evidence type="ECO:0000313" key="4">
    <source>
        <dbReference type="Proteomes" id="UP000620124"/>
    </source>
</evidence>
<feature type="region of interest" description="Disordered" evidence="1">
    <location>
        <begin position="527"/>
        <end position="560"/>
    </location>
</feature>
<dbReference type="GO" id="GO:0070824">
    <property type="term" value="C:SHREC complex"/>
    <property type="evidence" value="ECO:0007669"/>
    <property type="project" value="InterPro"/>
</dbReference>
<dbReference type="AlphaFoldDB" id="A0A8H6YUJ4"/>
<dbReference type="Pfam" id="PF16761">
    <property type="entry name" value="Clr2_transil"/>
    <property type="match status" value="1"/>
</dbReference>
<feature type="domain" description="Cryptic loci regulator 2 N-terminal" evidence="2">
    <location>
        <begin position="81"/>
        <end position="145"/>
    </location>
</feature>
<accession>A0A8H6YUJ4</accession>
<feature type="region of interest" description="Disordered" evidence="1">
    <location>
        <begin position="457"/>
        <end position="480"/>
    </location>
</feature>
<comment type="caution">
    <text evidence="3">The sequence shown here is derived from an EMBL/GenBank/DDBJ whole genome shotgun (WGS) entry which is preliminary data.</text>
</comment>
<sequence>MSKRSYSTKHTLPPNSEFIEFPRSDGDSTLWPTATKKEVDADGCVNFMKPVGLNESVSNKWRVDVADAISSELKLPGGKNYVLKDFPAGYRLFNHHKGKADSPRHDIYLYGFKGKSCRFRSVREFTPHAVWLFGDGSTPCRCKFCIKQSQRDTAYCSAASPSPSRPVRPKLERVERKNILSKPHLTDHLQSNKPDATTQRSINLPKVSPHIQVKHVMLPERRNDLLAAAACRPSSEGSLPRWFREGELVWCALKTPIKGDVPIRFWPAIVDSTPRQSSEYKVQFLAVQRSYQLPDTMVIPYQSYSTPDSIWKKIWARPAEDWDLSPDTVTAFDPCPPRSSRSPSFSDALAPLALALQIAQTISGFWCLTDDWVVKLPLPPAALPAQLPTPPRSSIELTGSNNATIGSTSSGPRTQGPPLVVRQTRFQSLWWGGERIWAGEMVRLKIPRKCLAPTGTQHIFPPLGPGNKSRSLAESREPNSAQFGAVSRDVFMKIDTIFMADSDGVGKRECRIAGMLYELSDGDWTDPNLPRNVNVNGASSSTSGQPAELPNPGTSAESLPPAPTGLKFRPILAPGHEVVMLLGFIGGRYYQGILEHPLMKLPLDKTGTQPAQSPSFYKSDRDKMVSDAHRDAMAILEEHVRDRPSQMDLD</sequence>
<dbReference type="InterPro" id="IPR031915">
    <property type="entry name" value="Clr2_N"/>
</dbReference>
<feature type="compositionally biased region" description="Polar residues" evidence="1">
    <location>
        <begin position="606"/>
        <end position="616"/>
    </location>
</feature>
<dbReference type="PANTHER" id="PTHR38046">
    <property type="entry name" value="CRYPTIC LOCI REGULATOR 2"/>
    <property type="match status" value="1"/>
</dbReference>
<feature type="compositionally biased region" description="Polar residues" evidence="1">
    <location>
        <begin position="395"/>
        <end position="413"/>
    </location>
</feature>